<keyword evidence="4" id="KW-1185">Reference proteome</keyword>
<evidence type="ECO:0000259" key="2">
    <source>
        <dbReference type="Pfam" id="PF00561"/>
    </source>
</evidence>
<feature type="chain" id="PRO_5020380113" evidence="1">
    <location>
        <begin position="19"/>
        <end position="314"/>
    </location>
</feature>
<accession>A0A4R1BML6</accession>
<evidence type="ECO:0000256" key="1">
    <source>
        <dbReference type="SAM" id="SignalP"/>
    </source>
</evidence>
<gene>
    <name evidence="3" type="ORF">EPD60_03990</name>
</gene>
<name>A0A4R1BML6_9BACT</name>
<keyword evidence="1" id="KW-0732">Signal</keyword>
<dbReference type="GO" id="GO:0046464">
    <property type="term" value="P:acylglycerol catabolic process"/>
    <property type="evidence" value="ECO:0007669"/>
    <property type="project" value="TreeGrafter"/>
</dbReference>
<dbReference type="PANTHER" id="PTHR43798:SF33">
    <property type="entry name" value="HYDROLASE, PUTATIVE (AFU_ORTHOLOGUE AFUA_2G14860)-RELATED"/>
    <property type="match status" value="1"/>
</dbReference>
<organism evidence="3 4">
    <name type="scientific">Flaviaesturariibacter flavus</name>
    <dbReference type="NCBI Taxonomy" id="2502780"/>
    <lineage>
        <taxon>Bacteria</taxon>
        <taxon>Pseudomonadati</taxon>
        <taxon>Bacteroidota</taxon>
        <taxon>Chitinophagia</taxon>
        <taxon>Chitinophagales</taxon>
        <taxon>Chitinophagaceae</taxon>
        <taxon>Flaviaestuariibacter</taxon>
    </lineage>
</organism>
<dbReference type="SUPFAM" id="SSF53474">
    <property type="entry name" value="alpha/beta-Hydrolases"/>
    <property type="match status" value="1"/>
</dbReference>
<sequence>MRYLFALVLAFVLSDACAQAPSYPYPVGYIRLDIERKAVRMAYMDVQPRKSNGEAVLLLHGKNFNGYYWKGVIEDLAQQGYRVIVPDQVGWGLSDKPDIHYSFHLLARNTKALLDTLGIQKINVVGHSMGGMLAARFVLMYRDRVSRLVLENPIGLEDYRAMVPYRTPDEQFAQELKATRASLKEYQQSYYPQWKPEYEQYVDAQWMALQYPDFRSATWASALTYNMIYEQPVVHELHLLVKTLLVIGQEDRTVVGKALIKGDKTRYGNYPALGRWLQRTIKGAQLVELKGVGHIPHIQAPEAFRKAMLSFLKS</sequence>
<dbReference type="PANTHER" id="PTHR43798">
    <property type="entry name" value="MONOACYLGLYCEROL LIPASE"/>
    <property type="match status" value="1"/>
</dbReference>
<feature type="domain" description="AB hydrolase-1" evidence="2">
    <location>
        <begin position="55"/>
        <end position="300"/>
    </location>
</feature>
<dbReference type="GO" id="GO:0047372">
    <property type="term" value="F:monoacylglycerol lipase activity"/>
    <property type="evidence" value="ECO:0007669"/>
    <property type="project" value="TreeGrafter"/>
</dbReference>
<evidence type="ECO:0000313" key="4">
    <source>
        <dbReference type="Proteomes" id="UP000295334"/>
    </source>
</evidence>
<dbReference type="InterPro" id="IPR029058">
    <property type="entry name" value="AB_hydrolase_fold"/>
</dbReference>
<proteinExistence type="predicted"/>
<evidence type="ECO:0000313" key="3">
    <source>
        <dbReference type="EMBL" id="TCJ18669.1"/>
    </source>
</evidence>
<keyword evidence="3" id="KW-0378">Hydrolase</keyword>
<reference evidence="3 4" key="1">
    <citation type="submission" date="2019-03" db="EMBL/GenBank/DDBJ databases">
        <authorList>
            <person name="Kim M.K.M."/>
        </authorList>
    </citation>
    <scope>NUCLEOTIDE SEQUENCE [LARGE SCALE GENOMIC DNA]</scope>
    <source>
        <strain evidence="3 4">17J68-12</strain>
    </source>
</reference>
<dbReference type="EMBL" id="SJZI01000004">
    <property type="protein sequence ID" value="TCJ18669.1"/>
    <property type="molecule type" value="Genomic_DNA"/>
</dbReference>
<dbReference type="GO" id="GO:0016020">
    <property type="term" value="C:membrane"/>
    <property type="evidence" value="ECO:0007669"/>
    <property type="project" value="TreeGrafter"/>
</dbReference>
<dbReference type="PRINTS" id="PR00412">
    <property type="entry name" value="EPOXHYDRLASE"/>
</dbReference>
<dbReference type="AlphaFoldDB" id="A0A4R1BML6"/>
<feature type="signal peptide" evidence="1">
    <location>
        <begin position="1"/>
        <end position="18"/>
    </location>
</feature>
<dbReference type="Gene3D" id="3.40.50.1820">
    <property type="entry name" value="alpha/beta hydrolase"/>
    <property type="match status" value="1"/>
</dbReference>
<comment type="caution">
    <text evidence="3">The sequence shown here is derived from an EMBL/GenBank/DDBJ whole genome shotgun (WGS) entry which is preliminary data.</text>
</comment>
<dbReference type="Pfam" id="PF00561">
    <property type="entry name" value="Abhydrolase_1"/>
    <property type="match status" value="1"/>
</dbReference>
<dbReference type="InterPro" id="IPR000639">
    <property type="entry name" value="Epox_hydrolase-like"/>
</dbReference>
<dbReference type="InterPro" id="IPR000073">
    <property type="entry name" value="AB_hydrolase_1"/>
</dbReference>
<dbReference type="Proteomes" id="UP000295334">
    <property type="component" value="Unassembled WGS sequence"/>
</dbReference>
<protein>
    <submittedName>
        <fullName evidence="3">Alpha/beta hydrolase</fullName>
    </submittedName>
</protein>
<dbReference type="RefSeq" id="WP_131447083.1">
    <property type="nucleotide sequence ID" value="NZ_SJZI01000004.1"/>
</dbReference>
<dbReference type="OrthoDB" id="9773293at2"/>
<dbReference type="InterPro" id="IPR050266">
    <property type="entry name" value="AB_hydrolase_sf"/>
</dbReference>
<dbReference type="PRINTS" id="PR00111">
    <property type="entry name" value="ABHYDROLASE"/>
</dbReference>